<sequence length="468" mass="52668">MTNRTPRDIVAQLDRYIIGQQEAKKKVAVALRNRYRRSKLPDEIQSEITPKNIILMGPTGVGKTEIARRLAKLVDAPFVKVEATKFTEVGYVGRDVESIIRDLVNVSIRNVKENHMEQVLDKAETNARQRLIDLLAPGPGQGKKLKTPFDYLFQNNKPSEDTPKEETNAEEEEGMLQKRERITAALDRGDLEETMVEVEVEDSASAPMAMMGGGMPGDDSSFNMSDLFGGLIPKKMKKRKVSVKEAREILVQQEAQDLIDMDAVITEGLREAEQNGIVFLDEIDKIAGGANRSGADVSREGVQRDILPIVEGSTVNTKYGPVNTDHILFIGAGAFHVSKVSDLIPELQGRFPVTVKLDSLYAEDFIKILTQPENAIIKQYQLLLETEGVRLEFSEEAIEKIADVAVYMNEQQENIGARRLHTVIETLMEEISYHAPDYDQESFQIDRTYVERIFAAQEKERDLKKYIL</sequence>
<evidence type="ECO:0000256" key="3">
    <source>
        <dbReference type="ARBA" id="ARBA00022840"/>
    </source>
</evidence>
<dbReference type="GO" id="GO:0008233">
    <property type="term" value="F:peptidase activity"/>
    <property type="evidence" value="ECO:0007669"/>
    <property type="project" value="UniProtKB-KW"/>
</dbReference>
<keyword evidence="10" id="KW-1185">Reference proteome</keyword>
<dbReference type="GO" id="GO:0043335">
    <property type="term" value="P:protein unfolding"/>
    <property type="evidence" value="ECO:0007669"/>
    <property type="project" value="UniProtKB-UniRule"/>
</dbReference>
<dbReference type="Proteomes" id="UP000663499">
    <property type="component" value="Chromosome"/>
</dbReference>
<comment type="subcellular location">
    <subcellularLocation>
        <location evidence="5">Cytoplasm</location>
    </subcellularLocation>
</comment>
<dbReference type="GO" id="GO:0009376">
    <property type="term" value="C:HslUV protease complex"/>
    <property type="evidence" value="ECO:0007669"/>
    <property type="project" value="UniProtKB-UniRule"/>
</dbReference>
<evidence type="ECO:0000256" key="2">
    <source>
        <dbReference type="ARBA" id="ARBA00022741"/>
    </source>
</evidence>
<comment type="function">
    <text evidence="5">ATPase subunit of a proteasome-like degradation complex; this subunit has chaperone activity. The binding of ATP and its subsequent hydrolysis by HslU are essential for unfolding of protein substrates subsequently hydrolyzed by HslV. HslU recognizes the N-terminal part of its protein substrates and unfolds these before they are guided to HslV for hydrolysis.</text>
</comment>
<evidence type="ECO:0000256" key="4">
    <source>
        <dbReference type="ARBA" id="ARBA00023186"/>
    </source>
</evidence>
<dbReference type="AlphaFoldDB" id="A0A975AII2"/>
<keyword evidence="9" id="KW-0378">Hydrolase</keyword>
<accession>A0A975AII2</accession>
<comment type="similarity">
    <text evidence="1 5">Belongs to the ClpX chaperone family. HslU subfamily.</text>
</comment>
<dbReference type="InterPro" id="IPR004491">
    <property type="entry name" value="HslU"/>
</dbReference>
<dbReference type="Pfam" id="PF00004">
    <property type="entry name" value="AAA"/>
    <property type="match status" value="1"/>
</dbReference>
<keyword evidence="4 5" id="KW-0143">Chaperone</keyword>
<dbReference type="GO" id="GO:0005524">
    <property type="term" value="F:ATP binding"/>
    <property type="evidence" value="ECO:0007669"/>
    <property type="project" value="UniProtKB-UniRule"/>
</dbReference>
<organism evidence="9 10">
    <name type="scientific">Alkalibacter rhizosphaerae</name>
    <dbReference type="NCBI Taxonomy" id="2815577"/>
    <lineage>
        <taxon>Bacteria</taxon>
        <taxon>Bacillati</taxon>
        <taxon>Bacillota</taxon>
        <taxon>Clostridia</taxon>
        <taxon>Eubacteriales</taxon>
        <taxon>Eubacteriaceae</taxon>
        <taxon>Alkalibacter</taxon>
    </lineage>
</organism>
<dbReference type="InterPro" id="IPR003593">
    <property type="entry name" value="AAA+_ATPase"/>
</dbReference>
<dbReference type="HAMAP" id="MF_00249">
    <property type="entry name" value="HslU"/>
    <property type="match status" value="1"/>
</dbReference>
<dbReference type="PANTHER" id="PTHR48102:SF3">
    <property type="entry name" value="ATP-DEPENDENT PROTEASE ATPASE SUBUNIT HSLU"/>
    <property type="match status" value="1"/>
</dbReference>
<evidence type="ECO:0000256" key="1">
    <source>
        <dbReference type="ARBA" id="ARBA00009771"/>
    </source>
</evidence>
<dbReference type="GO" id="GO:0016887">
    <property type="term" value="F:ATP hydrolysis activity"/>
    <property type="evidence" value="ECO:0007669"/>
    <property type="project" value="InterPro"/>
</dbReference>
<keyword evidence="2 5" id="KW-0547">Nucleotide-binding</keyword>
<feature type="binding site" evidence="5">
    <location>
        <position position="346"/>
    </location>
    <ligand>
        <name>ATP</name>
        <dbReference type="ChEBI" id="CHEBI:30616"/>
    </ligand>
</feature>
<dbReference type="GO" id="GO:0036402">
    <property type="term" value="F:proteasome-activating activity"/>
    <property type="evidence" value="ECO:0007669"/>
    <property type="project" value="UniProtKB-UniRule"/>
</dbReference>
<feature type="domain" description="Clp ATPase C-terminal" evidence="8">
    <location>
        <begin position="360"/>
        <end position="454"/>
    </location>
</feature>
<feature type="domain" description="AAA+ ATPase" evidence="7">
    <location>
        <begin position="49"/>
        <end position="357"/>
    </location>
</feature>
<feature type="binding site" evidence="5">
    <location>
        <position position="18"/>
    </location>
    <ligand>
        <name>ATP</name>
        <dbReference type="ChEBI" id="CHEBI:30616"/>
    </ligand>
</feature>
<dbReference type="SUPFAM" id="SSF52540">
    <property type="entry name" value="P-loop containing nucleoside triphosphate hydrolases"/>
    <property type="match status" value="1"/>
</dbReference>
<evidence type="ECO:0000256" key="5">
    <source>
        <dbReference type="HAMAP-Rule" id="MF_00249"/>
    </source>
</evidence>
<dbReference type="CDD" id="cd19498">
    <property type="entry name" value="RecA-like_HslU"/>
    <property type="match status" value="1"/>
</dbReference>
<dbReference type="RefSeq" id="WP_207300050.1">
    <property type="nucleotide sequence ID" value="NZ_CP071444.1"/>
</dbReference>
<dbReference type="Pfam" id="PF07724">
    <property type="entry name" value="AAA_2"/>
    <property type="match status" value="1"/>
</dbReference>
<proteinExistence type="inferred from homology"/>
<dbReference type="InterPro" id="IPR027417">
    <property type="entry name" value="P-loop_NTPase"/>
</dbReference>
<evidence type="ECO:0000259" key="7">
    <source>
        <dbReference type="SMART" id="SM00382"/>
    </source>
</evidence>
<protein>
    <recommendedName>
        <fullName evidence="5">ATP-dependent protease ATPase subunit HslU</fullName>
    </recommendedName>
    <alternativeName>
        <fullName evidence="5">Unfoldase HslU</fullName>
    </alternativeName>
</protein>
<dbReference type="PANTHER" id="PTHR48102">
    <property type="entry name" value="ATP-DEPENDENT CLP PROTEASE ATP-BINDING SUBUNIT CLPX-LIKE, MITOCHONDRIAL-RELATED"/>
    <property type="match status" value="1"/>
</dbReference>
<name>A0A975AII2_9FIRM</name>
<keyword evidence="5" id="KW-0963">Cytoplasm</keyword>
<keyword evidence="9" id="KW-0645">Protease</keyword>
<feature type="compositionally biased region" description="Basic and acidic residues" evidence="6">
    <location>
        <begin position="158"/>
        <end position="167"/>
    </location>
</feature>
<gene>
    <name evidence="5 9" type="primary">hslU</name>
    <name evidence="9" type="ORF">J0B03_01050</name>
</gene>
<dbReference type="SMART" id="SM00382">
    <property type="entry name" value="AAA"/>
    <property type="match status" value="1"/>
</dbReference>
<dbReference type="KEGG" id="alka:J0B03_01050"/>
<dbReference type="InterPro" id="IPR050052">
    <property type="entry name" value="ATP-dep_Clp_protease_ClpX"/>
</dbReference>
<feature type="binding site" evidence="5">
    <location>
        <position position="281"/>
    </location>
    <ligand>
        <name>ATP</name>
        <dbReference type="ChEBI" id="CHEBI:30616"/>
    </ligand>
</feature>
<evidence type="ECO:0000256" key="6">
    <source>
        <dbReference type="SAM" id="MobiDB-lite"/>
    </source>
</evidence>
<feature type="region of interest" description="Disordered" evidence="6">
    <location>
        <begin position="152"/>
        <end position="179"/>
    </location>
</feature>
<dbReference type="NCBIfam" id="NF003544">
    <property type="entry name" value="PRK05201.1"/>
    <property type="match status" value="1"/>
</dbReference>
<feature type="binding site" evidence="5">
    <location>
        <position position="418"/>
    </location>
    <ligand>
        <name>ATP</name>
        <dbReference type="ChEBI" id="CHEBI:30616"/>
    </ligand>
</feature>
<dbReference type="InterPro" id="IPR019489">
    <property type="entry name" value="Clp_ATPase_C"/>
</dbReference>
<evidence type="ECO:0000313" key="9">
    <source>
        <dbReference type="EMBL" id="QSX08709.1"/>
    </source>
</evidence>
<comment type="subunit">
    <text evidence="5">A double ring-shaped homohexamer of HslV is capped on each side by a ring-shaped HslU homohexamer. The assembly of the HslU/HslV complex is dependent on binding of ATP.</text>
</comment>
<dbReference type="FunFam" id="3.40.50.300:FF:000220">
    <property type="entry name" value="ATP-dependent protease ATPase subunit HslU"/>
    <property type="match status" value="1"/>
</dbReference>
<reference evidence="9" key="1">
    <citation type="submission" date="2021-03" db="EMBL/GenBank/DDBJ databases">
        <title>Alkalibacter marinus sp. nov., isolated from tidal flat sediment.</title>
        <authorList>
            <person name="Namirimu T."/>
            <person name="Yang J.-A."/>
            <person name="Yang S.-H."/>
            <person name="Kim Y.-J."/>
            <person name="Kwon K.K."/>
        </authorList>
    </citation>
    <scope>NUCLEOTIDE SEQUENCE</scope>
    <source>
        <strain evidence="9">ES005</strain>
    </source>
</reference>
<dbReference type="Gene3D" id="3.40.50.300">
    <property type="entry name" value="P-loop containing nucleotide triphosphate hydrolases"/>
    <property type="match status" value="2"/>
</dbReference>
<evidence type="ECO:0000313" key="10">
    <source>
        <dbReference type="Proteomes" id="UP000663499"/>
    </source>
</evidence>
<dbReference type="SMART" id="SM01086">
    <property type="entry name" value="ClpB_D2-small"/>
    <property type="match status" value="1"/>
</dbReference>
<dbReference type="InterPro" id="IPR003959">
    <property type="entry name" value="ATPase_AAA_core"/>
</dbReference>
<keyword evidence="3 5" id="KW-0067">ATP-binding</keyword>
<dbReference type="Gene3D" id="1.10.8.60">
    <property type="match status" value="1"/>
</dbReference>
<dbReference type="EMBL" id="CP071444">
    <property type="protein sequence ID" value="QSX08709.1"/>
    <property type="molecule type" value="Genomic_DNA"/>
</dbReference>
<dbReference type="Pfam" id="PF10431">
    <property type="entry name" value="ClpB_D2-small"/>
    <property type="match status" value="1"/>
</dbReference>
<evidence type="ECO:0000259" key="8">
    <source>
        <dbReference type="SMART" id="SM01086"/>
    </source>
</evidence>
<dbReference type="NCBIfam" id="TIGR00390">
    <property type="entry name" value="hslU"/>
    <property type="match status" value="1"/>
</dbReference>
<feature type="binding site" evidence="5">
    <location>
        <begin position="60"/>
        <end position="65"/>
    </location>
    <ligand>
        <name>ATP</name>
        <dbReference type="ChEBI" id="CHEBI:30616"/>
    </ligand>
</feature>